<keyword evidence="5 8" id="KW-0560">Oxidoreductase</keyword>
<dbReference type="InterPro" id="IPR058240">
    <property type="entry name" value="rSAM_sf"/>
</dbReference>
<keyword evidence="3 8" id="KW-0479">Metal-binding</keyword>
<evidence type="ECO:0000256" key="5">
    <source>
        <dbReference type="ARBA" id="ARBA00023002"/>
    </source>
</evidence>
<dbReference type="PANTHER" id="PTHR11228:SF7">
    <property type="entry name" value="PQQA PEPTIDE CYCLASE"/>
    <property type="match status" value="1"/>
</dbReference>
<dbReference type="PIRSF" id="PIRSF037420">
    <property type="entry name" value="PQQ_syn_pqqE"/>
    <property type="match status" value="1"/>
</dbReference>
<dbReference type="AlphaFoldDB" id="A0A1I4VFU8"/>
<dbReference type="SFLD" id="SFLDG01067">
    <property type="entry name" value="SPASM/twitch_domain_containing"/>
    <property type="match status" value="1"/>
</dbReference>
<dbReference type="EMBL" id="FOUY01000006">
    <property type="protein sequence ID" value="SFN00049.1"/>
    <property type="molecule type" value="Genomic_DNA"/>
</dbReference>
<dbReference type="InterPro" id="IPR007197">
    <property type="entry name" value="rSAM"/>
</dbReference>
<organism evidence="10 11">
    <name type="scientific">Pseudonocardia ammonioxydans</name>
    <dbReference type="NCBI Taxonomy" id="260086"/>
    <lineage>
        <taxon>Bacteria</taxon>
        <taxon>Bacillati</taxon>
        <taxon>Actinomycetota</taxon>
        <taxon>Actinomycetes</taxon>
        <taxon>Pseudonocardiales</taxon>
        <taxon>Pseudonocardiaceae</taxon>
        <taxon>Pseudonocardia</taxon>
    </lineage>
</organism>
<dbReference type="GO" id="GO:0016491">
    <property type="term" value="F:oxidoreductase activity"/>
    <property type="evidence" value="ECO:0007669"/>
    <property type="project" value="UniProtKB-KW"/>
</dbReference>
<accession>A0A1I4VFU8</accession>
<feature type="binding site" evidence="8">
    <location>
        <position position="31"/>
    </location>
    <ligand>
        <name>[4Fe-4S] cluster</name>
        <dbReference type="ChEBI" id="CHEBI:49883"/>
        <note>4Fe-4S-S-AdoMet</note>
    </ligand>
</feature>
<dbReference type="PROSITE" id="PS51918">
    <property type="entry name" value="RADICAL_SAM"/>
    <property type="match status" value="1"/>
</dbReference>
<proteinExistence type="inferred from homology"/>
<keyword evidence="1 8" id="KW-0004">4Fe-4S</keyword>
<keyword evidence="2 8" id="KW-0949">S-adenosyl-L-methionine</keyword>
<dbReference type="STRING" id="260086.SAMN05216207_100637"/>
<dbReference type="GO" id="GO:0005506">
    <property type="term" value="F:iron ion binding"/>
    <property type="evidence" value="ECO:0007669"/>
    <property type="project" value="UniProtKB-UniRule"/>
</dbReference>
<dbReference type="InterPro" id="IPR013785">
    <property type="entry name" value="Aldolase_TIM"/>
</dbReference>
<dbReference type="Gene3D" id="3.20.20.70">
    <property type="entry name" value="Aldolase class I"/>
    <property type="match status" value="1"/>
</dbReference>
<reference evidence="10 11" key="1">
    <citation type="submission" date="2016-10" db="EMBL/GenBank/DDBJ databases">
        <authorList>
            <person name="de Groot N.N."/>
        </authorList>
    </citation>
    <scope>NUCLEOTIDE SEQUENCE [LARGE SCALE GENOMIC DNA]</scope>
    <source>
        <strain evidence="10 11">CGMCC 4.1877</strain>
    </source>
</reference>
<dbReference type="GO" id="GO:0051539">
    <property type="term" value="F:4 iron, 4 sulfur cluster binding"/>
    <property type="evidence" value="ECO:0007669"/>
    <property type="project" value="UniProtKB-KW"/>
</dbReference>
<dbReference type="Pfam" id="PF13186">
    <property type="entry name" value="SPASM"/>
    <property type="match status" value="1"/>
</dbReference>
<dbReference type="InterPro" id="IPR017200">
    <property type="entry name" value="PqqE-like"/>
</dbReference>
<evidence type="ECO:0000256" key="4">
    <source>
        <dbReference type="ARBA" id="ARBA00022905"/>
    </source>
</evidence>
<evidence type="ECO:0000256" key="1">
    <source>
        <dbReference type="ARBA" id="ARBA00022485"/>
    </source>
</evidence>
<comment type="pathway">
    <text evidence="8">Cofactor biosynthesis; pyrroloquinoline quinone biosynthesis.</text>
</comment>
<evidence type="ECO:0000313" key="11">
    <source>
        <dbReference type="Proteomes" id="UP000199614"/>
    </source>
</evidence>
<keyword evidence="4 8" id="KW-0884">PQQ biosynthesis</keyword>
<comment type="cofactor">
    <cofactor evidence="8">
        <name>[4Fe-4S] cluster</name>
        <dbReference type="ChEBI" id="CHEBI:49883"/>
    </cofactor>
    <text evidence="8">Binds 1 [4Fe-4S] cluster. The cluster is coordinated with 3 cysteines and an exchangeable S-adenosyl-L-methionine.</text>
</comment>
<dbReference type="GO" id="GO:0009975">
    <property type="term" value="F:cyclase activity"/>
    <property type="evidence" value="ECO:0007669"/>
    <property type="project" value="UniProtKB-UniRule"/>
</dbReference>
<dbReference type="GO" id="GO:0018189">
    <property type="term" value="P:pyrroloquinoline quinone biosynthetic process"/>
    <property type="evidence" value="ECO:0007669"/>
    <property type="project" value="UniProtKB-UniRule"/>
</dbReference>
<evidence type="ECO:0000256" key="2">
    <source>
        <dbReference type="ARBA" id="ARBA00022691"/>
    </source>
</evidence>
<comment type="function">
    <text evidence="8">Catalyzes the cross-linking of a glutamate residue and a tyrosine residue in the PqqA protein as part of the biosynthesis of pyrroloquinoline quinone (PQQ).</text>
</comment>
<feature type="binding site" evidence="8">
    <location>
        <position position="34"/>
    </location>
    <ligand>
        <name>[4Fe-4S] cluster</name>
        <dbReference type="ChEBI" id="CHEBI:49883"/>
        <note>4Fe-4S-S-AdoMet</note>
    </ligand>
</feature>
<dbReference type="SMART" id="SM00729">
    <property type="entry name" value="Elp3"/>
    <property type="match status" value="1"/>
</dbReference>
<dbReference type="PANTHER" id="PTHR11228">
    <property type="entry name" value="RADICAL SAM DOMAIN PROTEIN"/>
    <property type="match status" value="1"/>
</dbReference>
<dbReference type="InterPro" id="IPR023885">
    <property type="entry name" value="4Fe4S-binding_SPASM_dom"/>
</dbReference>
<dbReference type="NCBIfam" id="TIGR04085">
    <property type="entry name" value="rSAM_more_4Fe4S"/>
    <property type="match status" value="1"/>
</dbReference>
<keyword evidence="6 8" id="KW-0408">Iron</keyword>
<feature type="binding site" evidence="8">
    <location>
        <position position="27"/>
    </location>
    <ligand>
        <name>[4Fe-4S] cluster</name>
        <dbReference type="ChEBI" id="CHEBI:49883"/>
        <note>4Fe-4S-S-AdoMet</note>
    </ligand>
</feature>
<evidence type="ECO:0000256" key="3">
    <source>
        <dbReference type="ARBA" id="ARBA00022723"/>
    </source>
</evidence>
<dbReference type="SFLD" id="SFLDS00029">
    <property type="entry name" value="Radical_SAM"/>
    <property type="match status" value="1"/>
</dbReference>
<dbReference type="HAMAP" id="MF_00660">
    <property type="entry name" value="PqqE"/>
    <property type="match status" value="1"/>
</dbReference>
<feature type="domain" description="Radical SAM core" evidence="9">
    <location>
        <begin position="13"/>
        <end position="228"/>
    </location>
</feature>
<dbReference type="RefSeq" id="WP_245773366.1">
    <property type="nucleotide sequence ID" value="NZ_FOUY01000006.1"/>
</dbReference>
<dbReference type="SFLD" id="SFLDF00280">
    <property type="entry name" value="coenzyme_PQQ_synthesis_protein"/>
    <property type="match status" value="1"/>
</dbReference>
<evidence type="ECO:0000256" key="7">
    <source>
        <dbReference type="ARBA" id="ARBA00023014"/>
    </source>
</evidence>
<dbReference type="UniPathway" id="UPA00539"/>
<dbReference type="SFLD" id="SFLDG01386">
    <property type="entry name" value="main_SPASM_domain-containing"/>
    <property type="match status" value="1"/>
</dbReference>
<dbReference type="SUPFAM" id="SSF102114">
    <property type="entry name" value="Radical SAM enzymes"/>
    <property type="match status" value="1"/>
</dbReference>
<name>A0A1I4VFU8_PSUAM</name>
<evidence type="ECO:0000259" key="9">
    <source>
        <dbReference type="PROSITE" id="PS51918"/>
    </source>
</evidence>
<keyword evidence="7 8" id="KW-0411">Iron-sulfur</keyword>
<evidence type="ECO:0000256" key="8">
    <source>
        <dbReference type="HAMAP-Rule" id="MF_00660"/>
    </source>
</evidence>
<dbReference type="InterPro" id="IPR050377">
    <property type="entry name" value="Radical_SAM_PqqE_MftC-like"/>
</dbReference>
<evidence type="ECO:0000313" key="10">
    <source>
        <dbReference type="EMBL" id="SFN00049.1"/>
    </source>
</evidence>
<dbReference type="GO" id="GO:1904047">
    <property type="term" value="F:S-adenosyl-L-methionine binding"/>
    <property type="evidence" value="ECO:0007669"/>
    <property type="project" value="UniProtKB-UniRule"/>
</dbReference>
<dbReference type="InterPro" id="IPR006638">
    <property type="entry name" value="Elp3/MiaA/NifB-like_rSAM"/>
</dbReference>
<comment type="subunit">
    <text evidence="8">Interacts with PqqD. The interaction is necessary for activity of PqqE.</text>
</comment>
<dbReference type="EC" id="1.21.98.4" evidence="8"/>
<protein>
    <recommendedName>
        <fullName evidence="8">PqqA peptide cyclase</fullName>
        <ecNumber evidence="8">1.21.98.4</ecNumber>
    </recommendedName>
    <alternativeName>
        <fullName evidence="8">Coenzyme PQQ synthesis protein E</fullName>
    </alternativeName>
</protein>
<dbReference type="Pfam" id="PF04055">
    <property type="entry name" value="Radical_SAM"/>
    <property type="match status" value="1"/>
</dbReference>
<dbReference type="InterPro" id="IPR011843">
    <property type="entry name" value="PQQ_synth_PqqE_bac"/>
</dbReference>
<dbReference type="CDD" id="cd01335">
    <property type="entry name" value="Radical_SAM"/>
    <property type="match status" value="1"/>
</dbReference>
<gene>
    <name evidence="8" type="primary">pqqE</name>
    <name evidence="10" type="ORF">SAMN05216207_100637</name>
</gene>
<dbReference type="NCBIfam" id="TIGR02109">
    <property type="entry name" value="PQQ_syn_pqqE"/>
    <property type="match status" value="1"/>
</dbReference>
<evidence type="ECO:0000256" key="6">
    <source>
        <dbReference type="ARBA" id="ARBA00023004"/>
    </source>
</evidence>
<comment type="catalytic activity">
    <reaction evidence="8">
        <text>[PQQ precursor protein] + S-adenosyl-L-methionine = E-Y cross-linked-[PQQ precursor protein] + 5'-deoxyadenosine + L-methionine + H(+)</text>
        <dbReference type="Rhea" id="RHEA:56836"/>
        <dbReference type="Rhea" id="RHEA-COMP:14800"/>
        <dbReference type="Rhea" id="RHEA-COMP:14801"/>
        <dbReference type="ChEBI" id="CHEBI:15378"/>
        <dbReference type="ChEBI" id="CHEBI:17319"/>
        <dbReference type="ChEBI" id="CHEBI:57844"/>
        <dbReference type="ChEBI" id="CHEBI:59789"/>
        <dbReference type="ChEBI" id="CHEBI:141026"/>
        <dbReference type="ChEBI" id="CHEBI:141027"/>
        <dbReference type="EC" id="1.21.98.4"/>
    </reaction>
</comment>
<dbReference type="Proteomes" id="UP000199614">
    <property type="component" value="Unassembled WGS sequence"/>
</dbReference>
<comment type="similarity">
    <text evidence="8">Belongs to the radical SAM superfamily. PqqE family.</text>
</comment>
<keyword evidence="11" id="KW-1185">Reference proteome</keyword>
<sequence length="371" mass="41039">MTDTVTGTPQPAAPRPFGLLAELTYRCPLACAYCSNPIELARYDDELDTAEWQRVFTEAADLGVLQCHLSGGEPLLRRDLPELVRTANELGMYTNLVTSAIGLSRSRAAGLRDAGLDHVQVSVQADEPATSDRIAGIRSFERKVAACRLVRELGWPLTVNVVLHRQNIDRVAAILDLVEELQADRVELANTQYYGWAWKNRTALLPSREQLDRAEEVVTAARERLRGRMEVVHVLPDYYSRYPKPCMGGWAERQLTVAPDGDALPCPAAQTLPLPRASVREASLAAIWTEHPLFTAYRGDSWMQDPCRTCDRKDLDLGGCRCQAFQLTGDAAATDPVCHLSPAHDLVEAAVETANRPGPVDVELVPRLRHL</sequence>